<dbReference type="Proteomes" id="UP000076715">
    <property type="component" value="Unassembled WGS sequence"/>
</dbReference>
<dbReference type="Gene3D" id="1.25.40.10">
    <property type="entry name" value="Tetratricopeptide repeat domain"/>
    <property type="match status" value="1"/>
</dbReference>
<evidence type="ECO:0000256" key="3">
    <source>
        <dbReference type="PROSITE-ProRule" id="PRU00339"/>
    </source>
</evidence>
<gene>
    <name evidence="5" type="ORF">AWE51_08730</name>
</gene>
<accession>A0A162ZDE5</accession>
<dbReference type="Pfam" id="PF13181">
    <property type="entry name" value="TPR_8"/>
    <property type="match status" value="3"/>
</dbReference>
<keyword evidence="1" id="KW-0677">Repeat</keyword>
<evidence type="ECO:0000313" key="6">
    <source>
        <dbReference type="Proteomes" id="UP000076715"/>
    </source>
</evidence>
<dbReference type="OrthoDB" id="935812at2"/>
<keyword evidence="6" id="KW-1185">Reference proteome</keyword>
<keyword evidence="2 3" id="KW-0802">TPR repeat</keyword>
<dbReference type="AlphaFoldDB" id="A0A162ZDE5"/>
<proteinExistence type="predicted"/>
<comment type="caution">
    <text evidence="5">The sequence shown here is derived from an EMBL/GenBank/DDBJ whole genome shotgun (WGS) entry which is preliminary data.</text>
</comment>
<reference evidence="5 6" key="1">
    <citation type="submission" date="2016-01" db="EMBL/GenBank/DDBJ databases">
        <title>The draft genome sequence of Aquimarina sp. RZW4-3-2.</title>
        <authorList>
            <person name="Wang Y."/>
        </authorList>
    </citation>
    <scope>NUCLEOTIDE SEQUENCE [LARGE SCALE GENOMIC DNA]</scope>
    <source>
        <strain evidence="5 6">RZW4-3-2</strain>
    </source>
</reference>
<dbReference type="InterPro" id="IPR051685">
    <property type="entry name" value="Ycf3/AcsC/BcsC/TPR_MFPF"/>
</dbReference>
<dbReference type="EMBL" id="LQRT01000024">
    <property type="protein sequence ID" value="KZS39726.1"/>
    <property type="molecule type" value="Genomic_DNA"/>
</dbReference>
<dbReference type="PROSITE" id="PS50005">
    <property type="entry name" value="TPR"/>
    <property type="match status" value="1"/>
</dbReference>
<protein>
    <submittedName>
        <fullName evidence="5">Uncharacterized protein</fullName>
    </submittedName>
</protein>
<keyword evidence="4" id="KW-0472">Membrane</keyword>
<dbReference type="InterPro" id="IPR019734">
    <property type="entry name" value="TPR_rpt"/>
</dbReference>
<dbReference type="PANTHER" id="PTHR44943">
    <property type="entry name" value="CELLULOSE SYNTHASE OPERON PROTEIN C"/>
    <property type="match status" value="1"/>
</dbReference>
<keyword evidence="4" id="KW-0812">Transmembrane</keyword>
<sequence length="283" mass="33032">MKEIKVRKWEWKKRLVYVIVSLVWIILILGIIFNQLVYGVIFHVGYSNVYYGNNDRGNWIMNYAISKKKNPDGQIYHALSVQNTKNGNYNVAIEALEKAYKIKPKEAGAYYGWVSLYYYRDYEKALSILNEYDDSTPNFSDAPMGECVHYLKGLAYMQLENYELAINEFNISIKNTSRQNGEDWVSYLVFLNKGRCLLKLKKYNEAILYFKKSLSNYDKCAEAYYFIGISELGLQESQKACENFNIALELIKKGYKSSDLYVELFHEIYEQQVAKSILNNCAN</sequence>
<dbReference type="RefSeq" id="WP_066315498.1">
    <property type="nucleotide sequence ID" value="NZ_LQRT01000024.1"/>
</dbReference>
<dbReference type="InterPro" id="IPR011990">
    <property type="entry name" value="TPR-like_helical_dom_sf"/>
</dbReference>
<dbReference type="STRING" id="1642818.AWE51_08730"/>
<evidence type="ECO:0000313" key="5">
    <source>
        <dbReference type="EMBL" id="KZS39726.1"/>
    </source>
</evidence>
<feature type="transmembrane region" description="Helical" evidence="4">
    <location>
        <begin position="15"/>
        <end position="38"/>
    </location>
</feature>
<evidence type="ECO:0000256" key="1">
    <source>
        <dbReference type="ARBA" id="ARBA00022737"/>
    </source>
</evidence>
<evidence type="ECO:0000256" key="4">
    <source>
        <dbReference type="SAM" id="Phobius"/>
    </source>
</evidence>
<dbReference type="SMART" id="SM00028">
    <property type="entry name" value="TPR"/>
    <property type="match status" value="4"/>
</dbReference>
<keyword evidence="4" id="KW-1133">Transmembrane helix</keyword>
<name>A0A162ZDE5_9FLAO</name>
<dbReference type="SUPFAM" id="SSF48452">
    <property type="entry name" value="TPR-like"/>
    <property type="match status" value="1"/>
</dbReference>
<evidence type="ECO:0000256" key="2">
    <source>
        <dbReference type="ARBA" id="ARBA00022803"/>
    </source>
</evidence>
<dbReference type="PANTHER" id="PTHR44943:SF8">
    <property type="entry name" value="TPR REPEAT-CONTAINING PROTEIN MJ0263"/>
    <property type="match status" value="1"/>
</dbReference>
<organism evidence="5 6">
    <name type="scientific">Aquimarina aggregata</name>
    <dbReference type="NCBI Taxonomy" id="1642818"/>
    <lineage>
        <taxon>Bacteria</taxon>
        <taxon>Pseudomonadati</taxon>
        <taxon>Bacteroidota</taxon>
        <taxon>Flavobacteriia</taxon>
        <taxon>Flavobacteriales</taxon>
        <taxon>Flavobacteriaceae</taxon>
        <taxon>Aquimarina</taxon>
    </lineage>
</organism>
<feature type="repeat" description="TPR" evidence="3">
    <location>
        <begin position="73"/>
        <end position="106"/>
    </location>
</feature>